<dbReference type="GO" id="GO:0004725">
    <property type="term" value="F:protein tyrosine phosphatase activity"/>
    <property type="evidence" value="ECO:0007669"/>
    <property type="project" value="UniProtKB-EC"/>
</dbReference>
<dbReference type="InterPro" id="IPR017867">
    <property type="entry name" value="Tyr_phospatase_low_mol_wt"/>
</dbReference>
<evidence type="ECO:0000256" key="5">
    <source>
        <dbReference type="PIRSR" id="PIRSR617867-1"/>
    </source>
</evidence>
<dbReference type="STRING" id="83765.SAMN05660284_00884"/>
<dbReference type="InterPro" id="IPR036196">
    <property type="entry name" value="Ptyr_pPase_sf"/>
</dbReference>
<accession>A0A1I4X7C6</accession>
<evidence type="ECO:0000256" key="4">
    <source>
        <dbReference type="ARBA" id="ARBA00022912"/>
    </source>
</evidence>
<evidence type="ECO:0000259" key="6">
    <source>
        <dbReference type="SMART" id="SM00226"/>
    </source>
</evidence>
<dbReference type="EMBL" id="FOVE01000005">
    <property type="protein sequence ID" value="SFN21908.1"/>
    <property type="molecule type" value="Genomic_DNA"/>
</dbReference>
<keyword evidence="3" id="KW-0378">Hydrolase</keyword>
<dbReference type="FunFam" id="3.40.50.2300:FF:000113">
    <property type="entry name" value="Low molecular weight protein-tyrosine-phosphatase"/>
    <property type="match status" value="1"/>
</dbReference>
<dbReference type="OrthoDB" id="9784339at2"/>
<dbReference type="SUPFAM" id="SSF52788">
    <property type="entry name" value="Phosphotyrosine protein phosphatases I"/>
    <property type="match status" value="1"/>
</dbReference>
<gene>
    <name evidence="7" type="ORF">SAMN05660284_00884</name>
</gene>
<comment type="similarity">
    <text evidence="1">Belongs to the low molecular weight phosphotyrosine protein phosphatase family.</text>
</comment>
<feature type="domain" description="Phosphotyrosine protein phosphatase I" evidence="6">
    <location>
        <begin position="4"/>
        <end position="153"/>
    </location>
</feature>
<evidence type="ECO:0000313" key="7">
    <source>
        <dbReference type="EMBL" id="SFN21908.1"/>
    </source>
</evidence>
<keyword evidence="8" id="KW-1185">Reference proteome</keyword>
<dbReference type="RefSeq" id="WP_091191883.1">
    <property type="nucleotide sequence ID" value="NZ_FOVE01000005.1"/>
</dbReference>
<evidence type="ECO:0000256" key="2">
    <source>
        <dbReference type="ARBA" id="ARBA00013064"/>
    </source>
</evidence>
<dbReference type="Pfam" id="PF01451">
    <property type="entry name" value="LMWPc"/>
    <property type="match status" value="1"/>
</dbReference>
<reference evidence="8" key="1">
    <citation type="submission" date="2016-10" db="EMBL/GenBank/DDBJ databases">
        <authorList>
            <person name="Varghese N."/>
            <person name="Submissions S."/>
        </authorList>
    </citation>
    <scope>NUCLEOTIDE SEQUENCE [LARGE SCALE GENOMIC DNA]</scope>
    <source>
        <strain evidence="8">DSM 6150</strain>
    </source>
</reference>
<dbReference type="SMART" id="SM00226">
    <property type="entry name" value="LMWPc"/>
    <property type="match status" value="1"/>
</dbReference>
<keyword evidence="4" id="KW-0904">Protein phosphatase</keyword>
<evidence type="ECO:0000256" key="1">
    <source>
        <dbReference type="ARBA" id="ARBA00011063"/>
    </source>
</evidence>
<dbReference type="AlphaFoldDB" id="A0A1I4X7C6"/>
<feature type="active site" description="Nucleophile" evidence="5">
    <location>
        <position position="10"/>
    </location>
</feature>
<dbReference type="PANTHER" id="PTHR11717">
    <property type="entry name" value="LOW MOLECULAR WEIGHT PROTEIN TYROSINE PHOSPHATASE"/>
    <property type="match status" value="1"/>
</dbReference>
<feature type="active site" description="Proton donor" evidence="5">
    <location>
        <position position="127"/>
    </location>
</feature>
<dbReference type="CDD" id="cd16343">
    <property type="entry name" value="LMWPTP"/>
    <property type="match status" value="1"/>
</dbReference>
<dbReference type="PANTHER" id="PTHR11717:SF7">
    <property type="entry name" value="LOW MOLECULAR WEIGHT PHOSPHOTYROSINE PROTEIN PHOSPHATASE"/>
    <property type="match status" value="1"/>
</dbReference>
<dbReference type="Proteomes" id="UP000242869">
    <property type="component" value="Unassembled WGS sequence"/>
</dbReference>
<dbReference type="EC" id="3.1.3.48" evidence="2"/>
<proteinExistence type="inferred from homology"/>
<evidence type="ECO:0000256" key="3">
    <source>
        <dbReference type="ARBA" id="ARBA00022801"/>
    </source>
</evidence>
<dbReference type="InterPro" id="IPR050438">
    <property type="entry name" value="LMW_PTPase"/>
</dbReference>
<protein>
    <recommendedName>
        <fullName evidence="2">protein-tyrosine-phosphatase</fullName>
        <ecNumber evidence="2">3.1.3.48</ecNumber>
    </recommendedName>
</protein>
<name>A0A1I4X7C6_9NEIS</name>
<dbReference type="PRINTS" id="PR00719">
    <property type="entry name" value="LMWPTPASE"/>
</dbReference>
<dbReference type="InterPro" id="IPR023485">
    <property type="entry name" value="Ptyr_pPase"/>
</dbReference>
<evidence type="ECO:0000313" key="8">
    <source>
        <dbReference type="Proteomes" id="UP000242869"/>
    </source>
</evidence>
<sequence length="169" mass="18440">MKKFSVLFVCTGNICRSPTADGVLRKLVSSAQLDGTVEVDSAGTQGYHVGQAPDQRAQQHAQRRGYDLSGLRARQVGPEDFHRHDLILAMDRSHFAVLNRLCPAEHKSKVRLFLEYAQGASVGEVPDPYYGGAEGFEHVLDLVEDACAGILDEIRALLQPSAIPELAGR</sequence>
<dbReference type="Gene3D" id="3.40.50.2300">
    <property type="match status" value="1"/>
</dbReference>
<organism evidence="7 8">
    <name type="scientific">Formivibrio citricus</name>
    <dbReference type="NCBI Taxonomy" id="83765"/>
    <lineage>
        <taxon>Bacteria</taxon>
        <taxon>Pseudomonadati</taxon>
        <taxon>Pseudomonadota</taxon>
        <taxon>Betaproteobacteria</taxon>
        <taxon>Neisseriales</taxon>
        <taxon>Chitinibacteraceae</taxon>
        <taxon>Formivibrio</taxon>
    </lineage>
</organism>
<feature type="active site" evidence="5">
    <location>
        <position position="16"/>
    </location>
</feature>